<dbReference type="InterPro" id="IPR029058">
    <property type="entry name" value="AB_hydrolase_fold"/>
</dbReference>
<dbReference type="EMBL" id="SLZY01000002">
    <property type="protein sequence ID" value="TCS73384.1"/>
    <property type="molecule type" value="Genomic_DNA"/>
</dbReference>
<evidence type="ECO:0000313" key="2">
    <source>
        <dbReference type="EMBL" id="TCS73384.1"/>
    </source>
</evidence>
<proteinExistence type="predicted"/>
<reference evidence="2 3" key="1">
    <citation type="submission" date="2019-03" db="EMBL/GenBank/DDBJ databases">
        <title>Genomic Encyclopedia of Type Strains, Phase IV (KMG-IV): sequencing the most valuable type-strain genomes for metagenomic binning, comparative biology and taxonomic classification.</title>
        <authorList>
            <person name="Goeker M."/>
        </authorList>
    </citation>
    <scope>NUCLEOTIDE SEQUENCE [LARGE SCALE GENOMIC DNA]</scope>
    <source>
        <strain evidence="2 3">DSM 103923</strain>
    </source>
</reference>
<dbReference type="InterPro" id="IPR022742">
    <property type="entry name" value="Hydrolase_4"/>
</dbReference>
<keyword evidence="3" id="KW-1185">Reference proteome</keyword>
<organism evidence="2 3">
    <name type="scientific">Sulfuritortus calidifontis</name>
    <dbReference type="NCBI Taxonomy" id="1914471"/>
    <lineage>
        <taxon>Bacteria</taxon>
        <taxon>Pseudomonadati</taxon>
        <taxon>Pseudomonadota</taxon>
        <taxon>Betaproteobacteria</taxon>
        <taxon>Nitrosomonadales</taxon>
        <taxon>Thiobacillaceae</taxon>
        <taxon>Sulfuritortus</taxon>
    </lineage>
</organism>
<gene>
    <name evidence="2" type="ORF">EDC61_102154</name>
</gene>
<feature type="domain" description="Serine aminopeptidase S33" evidence="1">
    <location>
        <begin position="39"/>
        <end position="137"/>
    </location>
</feature>
<comment type="caution">
    <text evidence="2">The sequence shown here is derived from an EMBL/GenBank/DDBJ whole genome shotgun (WGS) entry which is preliminary data.</text>
</comment>
<dbReference type="Pfam" id="PF12146">
    <property type="entry name" value="Hydrolase_4"/>
    <property type="match status" value="1"/>
</dbReference>
<protein>
    <recommendedName>
        <fullName evidence="1">Serine aminopeptidase S33 domain-containing protein</fullName>
    </recommendedName>
</protein>
<evidence type="ECO:0000259" key="1">
    <source>
        <dbReference type="Pfam" id="PF12146"/>
    </source>
</evidence>
<dbReference type="PANTHER" id="PTHR42103:SF2">
    <property type="entry name" value="AB HYDROLASE-1 DOMAIN-CONTAINING PROTEIN"/>
    <property type="match status" value="1"/>
</dbReference>
<dbReference type="OrthoDB" id="9800435at2"/>
<dbReference type="Proteomes" id="UP000295135">
    <property type="component" value="Unassembled WGS sequence"/>
</dbReference>
<accession>A0A4R3JY47</accession>
<name>A0A4R3JY47_9PROT</name>
<dbReference type="PANTHER" id="PTHR42103">
    <property type="entry name" value="ALPHA/BETA-HYDROLASES SUPERFAMILY PROTEIN"/>
    <property type="match status" value="1"/>
</dbReference>
<evidence type="ECO:0000313" key="3">
    <source>
        <dbReference type="Proteomes" id="UP000295135"/>
    </source>
</evidence>
<dbReference type="Gene3D" id="3.40.50.1820">
    <property type="entry name" value="alpha/beta hydrolase"/>
    <property type="match status" value="1"/>
</dbReference>
<dbReference type="SUPFAM" id="SSF53474">
    <property type="entry name" value="alpha/beta-Hydrolases"/>
    <property type="match status" value="1"/>
</dbReference>
<dbReference type="AlphaFoldDB" id="A0A4R3JY47"/>
<sequence>MKRYKLRVKRADGGAVETVIEDPEENRRGLALIAHPHPLHGGSMDNKVVTTLARAAVECGYVAVRPNFRGVGSSDGEFDHGEGETEDLLAVAGFVCPRFGDLPLQLYGFSFGAYVQHRVARRLKAERLVMVGPAVSMYAFEAPAIRTDIIHGEVDELIPLAAVQAYAQQHNIPLHVIAGADHFFHKKLRALQEQLLALCQPHLA</sequence>
<dbReference type="RefSeq" id="WP_126458671.1">
    <property type="nucleotide sequence ID" value="NZ_AP018721.1"/>
</dbReference>